<dbReference type="InterPro" id="IPR041698">
    <property type="entry name" value="Methyltransf_25"/>
</dbReference>
<name>A0A318JUX1_9NOCA</name>
<dbReference type="Pfam" id="PF13649">
    <property type="entry name" value="Methyltransf_25"/>
    <property type="match status" value="1"/>
</dbReference>
<comment type="caution">
    <text evidence="3">The sequence shown here is derived from an EMBL/GenBank/DDBJ whole genome shotgun (WGS) entry which is preliminary data.</text>
</comment>
<keyword evidence="1" id="KW-0808">Transferase</keyword>
<dbReference type="Gene3D" id="3.40.50.150">
    <property type="entry name" value="Vaccinia Virus protein VP39"/>
    <property type="match status" value="1"/>
</dbReference>
<dbReference type="PANTHER" id="PTHR43861">
    <property type="entry name" value="TRANS-ACONITATE 2-METHYLTRANSFERASE-RELATED"/>
    <property type="match status" value="1"/>
</dbReference>
<dbReference type="InterPro" id="IPR029063">
    <property type="entry name" value="SAM-dependent_MTases_sf"/>
</dbReference>
<keyword evidence="3" id="KW-0830">Ubiquinone</keyword>
<evidence type="ECO:0000313" key="3">
    <source>
        <dbReference type="EMBL" id="PXX59253.1"/>
    </source>
</evidence>
<proteinExistence type="predicted"/>
<evidence type="ECO:0000256" key="1">
    <source>
        <dbReference type="ARBA" id="ARBA00022679"/>
    </source>
</evidence>
<feature type="domain" description="Methyltransferase" evidence="2">
    <location>
        <begin position="76"/>
        <end position="166"/>
    </location>
</feature>
<evidence type="ECO:0000313" key="4">
    <source>
        <dbReference type="Proteomes" id="UP000247569"/>
    </source>
</evidence>
<sequence length="283" mass="31434">MGGIAREASATSSLSGWMHRAGKRVDDRLAVRHTSSMVDRLFREARLAAMYDRFNPWEARADFAFYLPMVMAARSVLDIGCGTGTLLRRAREYGHDGRLCGVDPADGMLEVARSRQDIEWVLGDANAVRDRREKFDLVVMTGHAFQVLVGDDEVRAVLGVVAAALTGTGSFAFETRNPAVREWETWERRYSAVVTDETGAQVRCVCRVAEPVEGDLVSFTHTFTSDRWSQSEVSHSTLRFLDQPTLGRFLSESGLMVAAQFGDWDRNPLTAASPEIITIARRG</sequence>
<evidence type="ECO:0000259" key="2">
    <source>
        <dbReference type="Pfam" id="PF13649"/>
    </source>
</evidence>
<keyword evidence="3" id="KW-0489">Methyltransferase</keyword>
<dbReference type="SUPFAM" id="SSF53335">
    <property type="entry name" value="S-adenosyl-L-methionine-dependent methyltransferases"/>
    <property type="match status" value="1"/>
</dbReference>
<organism evidence="3 4">
    <name type="scientific">Nocardia tenerifensis</name>
    <dbReference type="NCBI Taxonomy" id="228006"/>
    <lineage>
        <taxon>Bacteria</taxon>
        <taxon>Bacillati</taxon>
        <taxon>Actinomycetota</taxon>
        <taxon>Actinomycetes</taxon>
        <taxon>Mycobacteriales</taxon>
        <taxon>Nocardiaceae</taxon>
        <taxon>Nocardia</taxon>
    </lineage>
</organism>
<dbReference type="AlphaFoldDB" id="A0A318JUX1"/>
<accession>A0A318JUX1</accession>
<dbReference type="GO" id="GO:0008168">
    <property type="term" value="F:methyltransferase activity"/>
    <property type="evidence" value="ECO:0007669"/>
    <property type="project" value="UniProtKB-KW"/>
</dbReference>
<protein>
    <submittedName>
        <fullName evidence="3">Ubiquinone/menaquinone biosynthesis C-methylase UbiE</fullName>
    </submittedName>
</protein>
<dbReference type="GO" id="GO:0032259">
    <property type="term" value="P:methylation"/>
    <property type="evidence" value="ECO:0007669"/>
    <property type="project" value="UniProtKB-KW"/>
</dbReference>
<gene>
    <name evidence="3" type="ORF">DFR70_112170</name>
</gene>
<dbReference type="EMBL" id="QJKF01000012">
    <property type="protein sequence ID" value="PXX59253.1"/>
    <property type="molecule type" value="Genomic_DNA"/>
</dbReference>
<keyword evidence="4" id="KW-1185">Reference proteome</keyword>
<dbReference type="Proteomes" id="UP000247569">
    <property type="component" value="Unassembled WGS sequence"/>
</dbReference>
<reference evidence="3 4" key="1">
    <citation type="submission" date="2018-05" db="EMBL/GenBank/DDBJ databases">
        <title>Genomic Encyclopedia of Type Strains, Phase IV (KMG-IV): sequencing the most valuable type-strain genomes for metagenomic binning, comparative biology and taxonomic classification.</title>
        <authorList>
            <person name="Goeker M."/>
        </authorList>
    </citation>
    <scope>NUCLEOTIDE SEQUENCE [LARGE SCALE GENOMIC DNA]</scope>
    <source>
        <strain evidence="3 4">DSM 44704</strain>
    </source>
</reference>
<dbReference type="CDD" id="cd02440">
    <property type="entry name" value="AdoMet_MTases"/>
    <property type="match status" value="1"/>
</dbReference>